<dbReference type="Proteomes" id="UP000887574">
    <property type="component" value="Unplaced"/>
</dbReference>
<keyword evidence="1" id="KW-1185">Reference proteome</keyword>
<organism evidence="1 2">
    <name type="scientific">Ditylenchus dipsaci</name>
    <dbReference type="NCBI Taxonomy" id="166011"/>
    <lineage>
        <taxon>Eukaryota</taxon>
        <taxon>Metazoa</taxon>
        <taxon>Ecdysozoa</taxon>
        <taxon>Nematoda</taxon>
        <taxon>Chromadorea</taxon>
        <taxon>Rhabditida</taxon>
        <taxon>Tylenchina</taxon>
        <taxon>Tylenchomorpha</taxon>
        <taxon>Sphaerularioidea</taxon>
        <taxon>Anguinidae</taxon>
        <taxon>Anguininae</taxon>
        <taxon>Ditylenchus</taxon>
    </lineage>
</organism>
<proteinExistence type="predicted"/>
<accession>A0A915D6Y6</accession>
<evidence type="ECO:0000313" key="2">
    <source>
        <dbReference type="WBParaSite" id="jg15983"/>
    </source>
</evidence>
<dbReference type="AlphaFoldDB" id="A0A915D6Y6"/>
<name>A0A915D6Y6_9BILA</name>
<protein>
    <submittedName>
        <fullName evidence="2">Uncharacterized protein</fullName>
    </submittedName>
</protein>
<sequence length="200" mass="22579">MDFDDELWNSIEGVAQAHTSPTESKMYSGFGGKNLHHQQQHMQHYSGGKQQFMSGKMQVEEDQYSEVSETISPFNQFDNYDKDFFGYSNVFGYGNQADEGFDEGHSHVEACRATYQAHYQNLVHHESIVPPVIKQIVDGAKAQVSTLLSAAEDDIMSLDIDECVKQRIQQVFELCKSVAKPNEANQKTLESRILSFNASI</sequence>
<evidence type="ECO:0000313" key="1">
    <source>
        <dbReference type="Proteomes" id="UP000887574"/>
    </source>
</evidence>
<reference evidence="2" key="1">
    <citation type="submission" date="2022-11" db="UniProtKB">
        <authorList>
            <consortium name="WormBaseParasite"/>
        </authorList>
    </citation>
    <scope>IDENTIFICATION</scope>
</reference>
<dbReference type="WBParaSite" id="jg15983">
    <property type="protein sequence ID" value="jg15983"/>
    <property type="gene ID" value="jg15983"/>
</dbReference>